<dbReference type="EMBL" id="JAGINW010000001">
    <property type="protein sequence ID" value="MBP2326275.1"/>
    <property type="molecule type" value="Genomic_DNA"/>
</dbReference>
<dbReference type="InterPro" id="IPR028037">
    <property type="entry name" value="Antitoxin_Rv0909/MT0933"/>
</dbReference>
<gene>
    <name evidence="2" type="ORF">JOF56_006660</name>
</gene>
<evidence type="ECO:0000313" key="3">
    <source>
        <dbReference type="Proteomes" id="UP001519332"/>
    </source>
</evidence>
<evidence type="ECO:0000313" key="2">
    <source>
        <dbReference type="EMBL" id="MBP2326275.1"/>
    </source>
</evidence>
<dbReference type="Pfam" id="PF14013">
    <property type="entry name" value="MT0933_antitox"/>
    <property type="match status" value="1"/>
</dbReference>
<evidence type="ECO:0000256" key="1">
    <source>
        <dbReference type="SAM" id="MobiDB-lite"/>
    </source>
</evidence>
<reference evidence="2 3" key="1">
    <citation type="submission" date="2021-03" db="EMBL/GenBank/DDBJ databases">
        <title>Sequencing the genomes of 1000 actinobacteria strains.</title>
        <authorList>
            <person name="Klenk H.-P."/>
        </authorList>
    </citation>
    <scope>NUCLEOTIDE SEQUENCE [LARGE SCALE GENOMIC DNA]</scope>
    <source>
        <strain evidence="2 3">DSM 46670</strain>
    </source>
</reference>
<name>A0ABS4TPE6_9PSEU</name>
<dbReference type="RefSeq" id="WP_307855366.1">
    <property type="nucleotide sequence ID" value="NZ_JAGINW010000001.1"/>
</dbReference>
<proteinExistence type="predicted"/>
<organism evidence="2 3">
    <name type="scientific">Kibdelosporangium banguiense</name>
    <dbReference type="NCBI Taxonomy" id="1365924"/>
    <lineage>
        <taxon>Bacteria</taxon>
        <taxon>Bacillati</taxon>
        <taxon>Actinomycetota</taxon>
        <taxon>Actinomycetes</taxon>
        <taxon>Pseudonocardiales</taxon>
        <taxon>Pseudonocardiaceae</taxon>
        <taxon>Kibdelosporangium</taxon>
    </lineage>
</organism>
<comment type="caution">
    <text evidence="2">The sequence shown here is derived from an EMBL/GenBank/DDBJ whole genome shotgun (WGS) entry which is preliminary data.</text>
</comment>
<keyword evidence="3" id="KW-1185">Reference proteome</keyword>
<protein>
    <submittedName>
        <fullName evidence="2">Uncharacterized protein</fullName>
    </submittedName>
</protein>
<accession>A0ABS4TPE6</accession>
<dbReference type="Proteomes" id="UP001519332">
    <property type="component" value="Unassembled WGS sequence"/>
</dbReference>
<feature type="region of interest" description="Disordered" evidence="1">
    <location>
        <begin position="79"/>
        <end position="107"/>
    </location>
</feature>
<sequence length="107" mass="12029">MTERTELPRPEMINSGIRAELIGVPPTLTRQESARERLVMARLFRKLAVLAGATEAARRYARKNPEKVARLAENAGRFVDKKTHGKYHSKIEGAVRKVRGNPGQRPV</sequence>